<sequence length="201" mass="22607">MLRRILAAMAVVPFLLFSAPLKAEEATKLPIGLQLYMQAQKKVSVQEYDDAILLFLQSVDASETNELKRLAATGVLNSHLAAGFYFQEAPDKVVYHLTEALKLKPTVSRAWSRKGQAHCKLKQYQDCDDALTMAIEHSPIEYRHHLIWQRAVTRHVDMNRPQLAAKDFVAATKQAQAYGDTKMVTAFLTSAKAFGYNITRP</sequence>
<evidence type="ECO:0000313" key="3">
    <source>
        <dbReference type="Proteomes" id="UP000248857"/>
    </source>
</evidence>
<accession>A0A2W1J8X9</accession>
<protein>
    <recommendedName>
        <fullName evidence="4">Tetratricopeptide repeat protein</fullName>
    </recommendedName>
</protein>
<evidence type="ECO:0000256" key="1">
    <source>
        <dbReference type="SAM" id="SignalP"/>
    </source>
</evidence>
<comment type="caution">
    <text evidence="2">The sequence shown here is derived from an EMBL/GenBank/DDBJ whole genome shotgun (WGS) entry which is preliminary data.</text>
</comment>
<dbReference type="Gene3D" id="1.25.40.10">
    <property type="entry name" value="Tetratricopeptide repeat domain"/>
    <property type="match status" value="1"/>
</dbReference>
<feature type="chain" id="PRO_5015940260" description="Tetratricopeptide repeat protein" evidence="1">
    <location>
        <begin position="24"/>
        <end position="201"/>
    </location>
</feature>
<keyword evidence="3" id="KW-1185">Reference proteome</keyword>
<dbReference type="InterPro" id="IPR011990">
    <property type="entry name" value="TPR-like_helical_dom_sf"/>
</dbReference>
<evidence type="ECO:0000313" key="2">
    <source>
        <dbReference type="EMBL" id="PZD70578.1"/>
    </source>
</evidence>
<proteinExistence type="predicted"/>
<organism evidence="2 3">
    <name type="scientific">Acaryochloris thomasi RCC1774</name>
    <dbReference type="NCBI Taxonomy" id="1764569"/>
    <lineage>
        <taxon>Bacteria</taxon>
        <taxon>Bacillati</taxon>
        <taxon>Cyanobacteriota</taxon>
        <taxon>Cyanophyceae</taxon>
        <taxon>Acaryochloridales</taxon>
        <taxon>Acaryochloridaceae</taxon>
        <taxon>Acaryochloris</taxon>
        <taxon>Acaryochloris thomasi</taxon>
    </lineage>
</organism>
<dbReference type="SMART" id="SM00028">
    <property type="entry name" value="TPR"/>
    <property type="match status" value="3"/>
</dbReference>
<evidence type="ECO:0008006" key="4">
    <source>
        <dbReference type="Google" id="ProtNLM"/>
    </source>
</evidence>
<gene>
    <name evidence="2" type="ORF">C1752_10585</name>
</gene>
<dbReference type="SUPFAM" id="SSF48452">
    <property type="entry name" value="TPR-like"/>
    <property type="match status" value="1"/>
</dbReference>
<reference evidence="2 3" key="1">
    <citation type="journal article" date="2018" name="Sci. Rep.">
        <title>A novel species of the marine cyanobacterium Acaryochloris with a unique pigment content and lifestyle.</title>
        <authorList>
            <person name="Partensky F."/>
            <person name="Six C."/>
            <person name="Ratin M."/>
            <person name="Garczarek L."/>
            <person name="Vaulot D."/>
            <person name="Probert I."/>
            <person name="Calteau A."/>
            <person name="Gourvil P."/>
            <person name="Marie D."/>
            <person name="Grebert T."/>
            <person name="Bouchier C."/>
            <person name="Le Panse S."/>
            <person name="Gachenot M."/>
            <person name="Rodriguez F."/>
            <person name="Garrido J.L."/>
        </authorList>
    </citation>
    <scope>NUCLEOTIDE SEQUENCE [LARGE SCALE GENOMIC DNA]</scope>
    <source>
        <strain evidence="2 3">RCC1774</strain>
    </source>
</reference>
<keyword evidence="1" id="KW-0732">Signal</keyword>
<dbReference type="AlphaFoldDB" id="A0A2W1J8X9"/>
<feature type="signal peptide" evidence="1">
    <location>
        <begin position="1"/>
        <end position="23"/>
    </location>
</feature>
<dbReference type="InterPro" id="IPR019734">
    <property type="entry name" value="TPR_rpt"/>
</dbReference>
<dbReference type="Proteomes" id="UP000248857">
    <property type="component" value="Unassembled WGS sequence"/>
</dbReference>
<name>A0A2W1J8X9_9CYAN</name>
<dbReference type="EMBL" id="PQWO01000033">
    <property type="protein sequence ID" value="PZD70578.1"/>
    <property type="molecule type" value="Genomic_DNA"/>
</dbReference>